<dbReference type="AlphaFoldDB" id="A0A8S2TKT0"/>
<evidence type="ECO:0000313" key="2">
    <source>
        <dbReference type="EMBL" id="CAF4286712.1"/>
    </source>
</evidence>
<dbReference type="Proteomes" id="UP000676336">
    <property type="component" value="Unassembled WGS sequence"/>
</dbReference>
<sequence>MKCVTGVIDASANLSSFLPRVTAAANSR</sequence>
<evidence type="ECO:0000313" key="1">
    <source>
        <dbReference type="EMBL" id="CAF4181917.1"/>
    </source>
</evidence>
<comment type="caution">
    <text evidence="2">The sequence shown here is derived from an EMBL/GenBank/DDBJ whole genome shotgun (WGS) entry which is preliminary data.</text>
</comment>
<name>A0A8S2TKT0_9BILA</name>
<proteinExistence type="predicted"/>
<organism evidence="2 3">
    <name type="scientific">Rotaria magnacalcarata</name>
    <dbReference type="NCBI Taxonomy" id="392030"/>
    <lineage>
        <taxon>Eukaryota</taxon>
        <taxon>Metazoa</taxon>
        <taxon>Spiralia</taxon>
        <taxon>Gnathifera</taxon>
        <taxon>Rotifera</taxon>
        <taxon>Eurotatoria</taxon>
        <taxon>Bdelloidea</taxon>
        <taxon>Philodinida</taxon>
        <taxon>Philodinidae</taxon>
        <taxon>Rotaria</taxon>
    </lineage>
</organism>
<gene>
    <name evidence="1" type="ORF">BYL167_LOCUS22857</name>
    <name evidence="2" type="ORF">SMN809_LOCUS25507</name>
</gene>
<dbReference type="EMBL" id="CAJOBI010033706">
    <property type="protein sequence ID" value="CAF4286712.1"/>
    <property type="molecule type" value="Genomic_DNA"/>
</dbReference>
<accession>A0A8S2TKT0</accession>
<dbReference type="Proteomes" id="UP000681967">
    <property type="component" value="Unassembled WGS sequence"/>
</dbReference>
<evidence type="ECO:0000313" key="3">
    <source>
        <dbReference type="Proteomes" id="UP000676336"/>
    </source>
</evidence>
<reference evidence="2" key="1">
    <citation type="submission" date="2021-02" db="EMBL/GenBank/DDBJ databases">
        <authorList>
            <person name="Nowell W R."/>
        </authorList>
    </citation>
    <scope>NUCLEOTIDE SEQUENCE</scope>
</reference>
<protein>
    <submittedName>
        <fullName evidence="2">Uncharacterized protein</fullName>
    </submittedName>
</protein>
<dbReference type="EMBL" id="CAJOBH010014536">
    <property type="protein sequence ID" value="CAF4181917.1"/>
    <property type="molecule type" value="Genomic_DNA"/>
</dbReference>
<feature type="non-terminal residue" evidence="2">
    <location>
        <position position="28"/>
    </location>
</feature>